<keyword evidence="2" id="KW-1185">Reference proteome</keyword>
<dbReference type="AlphaFoldDB" id="A0A8J3ICX5"/>
<comment type="caution">
    <text evidence="1">The sequence shown here is derived from an EMBL/GenBank/DDBJ whole genome shotgun (WGS) entry which is preliminary data.</text>
</comment>
<dbReference type="Proteomes" id="UP000612362">
    <property type="component" value="Unassembled WGS sequence"/>
</dbReference>
<protein>
    <submittedName>
        <fullName evidence="1">Uncharacterized protein</fullName>
    </submittedName>
</protein>
<evidence type="ECO:0000313" key="2">
    <source>
        <dbReference type="Proteomes" id="UP000612362"/>
    </source>
</evidence>
<dbReference type="EMBL" id="BNJF01000008">
    <property type="protein sequence ID" value="GHO50437.1"/>
    <property type="molecule type" value="Genomic_DNA"/>
</dbReference>
<proteinExistence type="predicted"/>
<sequence length="74" mass="7995">MHSWIALELLDKGFMADMVETASDIGVQDIFGLFTDIKEDGTDGIMTGTSRAKSIAVNLSRGVTSSTRLQNRAC</sequence>
<evidence type="ECO:0000313" key="1">
    <source>
        <dbReference type="EMBL" id="GHO50437.1"/>
    </source>
</evidence>
<name>A0A8J3ICX5_9CHLR</name>
<organism evidence="1 2">
    <name type="scientific">Ktedonospora formicarum</name>
    <dbReference type="NCBI Taxonomy" id="2778364"/>
    <lineage>
        <taxon>Bacteria</taxon>
        <taxon>Bacillati</taxon>
        <taxon>Chloroflexota</taxon>
        <taxon>Ktedonobacteria</taxon>
        <taxon>Ktedonobacterales</taxon>
        <taxon>Ktedonobacteraceae</taxon>
        <taxon>Ktedonospora</taxon>
    </lineage>
</organism>
<accession>A0A8J3ICX5</accession>
<reference evidence="1" key="1">
    <citation type="submission" date="2020-10" db="EMBL/GenBank/DDBJ databases">
        <title>Taxonomic study of unclassified bacteria belonging to the class Ktedonobacteria.</title>
        <authorList>
            <person name="Yabe S."/>
            <person name="Wang C.M."/>
            <person name="Zheng Y."/>
            <person name="Sakai Y."/>
            <person name="Cavaletti L."/>
            <person name="Monciardini P."/>
            <person name="Donadio S."/>
        </authorList>
    </citation>
    <scope>NUCLEOTIDE SEQUENCE</scope>
    <source>
        <strain evidence="1">SOSP1-1</strain>
    </source>
</reference>
<gene>
    <name evidence="1" type="ORF">KSX_86000</name>
</gene>